<dbReference type="InterPro" id="IPR052164">
    <property type="entry name" value="Anthracycline_SecMetBiosynth"/>
</dbReference>
<dbReference type="InterPro" id="IPR029068">
    <property type="entry name" value="Glyas_Bleomycin-R_OHBP_Dase"/>
</dbReference>
<dbReference type="CDD" id="cd07247">
    <property type="entry name" value="SgaA_N_like"/>
    <property type="match status" value="2"/>
</dbReference>
<dbReference type="PROSITE" id="PS51819">
    <property type="entry name" value="VOC"/>
    <property type="match status" value="2"/>
</dbReference>
<name>A0A1V3C650_9ACTN</name>
<reference evidence="3" key="1">
    <citation type="submission" date="2016-08" db="EMBL/GenBank/DDBJ databases">
        <authorList>
            <person name="Tokovenko B."/>
            <person name="Kalinowski J."/>
        </authorList>
    </citation>
    <scope>NUCLEOTIDE SEQUENCE [LARGE SCALE GENOMIC DNA]</scope>
    <source>
        <strain evidence="3">UTMC102</strain>
    </source>
</reference>
<dbReference type="SUPFAM" id="SSF54593">
    <property type="entry name" value="Glyoxalase/Bleomycin resistance protein/Dihydroxybiphenyl dioxygenase"/>
    <property type="match status" value="2"/>
</dbReference>
<sequence>MITTDFLPGSPCWIEVSSPDIEASAAFYRRLFGWEAVSPGPDSGGYMILRLDGSAAGGLGPVLGESERPGWTVHFATTDVEDVVLTVERLGGTLLVEPFDVWDFGRTAQFFDPQGGHFGVWQAINIRGLEVTDRPGSLCWVEMWTPDGDGSREFYTNLFKWGLTAFDLPDGSGTYTILTPAGESQERAHGGLMAVDPARLTDTDGSAEWHPVFAVADCDTSVETVREEGGQVYMGPEDALGVGRLAVCSDPFGAGFVLLRPSPE</sequence>
<dbReference type="PANTHER" id="PTHR33993:SF10">
    <property type="entry name" value="CONSERVED PROTEIN"/>
    <property type="match status" value="1"/>
</dbReference>
<dbReference type="EMBL" id="MCOK01000001">
    <property type="protein sequence ID" value="OOC56006.1"/>
    <property type="molecule type" value="Genomic_DNA"/>
</dbReference>
<dbReference type="RefSeq" id="WP_077692441.1">
    <property type="nucleotide sequence ID" value="NZ_MCOK01000001.1"/>
</dbReference>
<accession>A0A1V3C650</accession>
<evidence type="ECO:0000313" key="2">
    <source>
        <dbReference type="EMBL" id="OOC56006.1"/>
    </source>
</evidence>
<gene>
    <name evidence="2" type="ORF">NOSIN_20990</name>
</gene>
<dbReference type="STRING" id="501010.NOSIN_20990"/>
<protein>
    <submittedName>
        <fullName evidence="2">Hydroxylase</fullName>
    </submittedName>
</protein>
<dbReference type="Gene3D" id="3.10.180.10">
    <property type="entry name" value="2,3-Dihydroxybiphenyl 1,2-Dioxygenase, domain 1"/>
    <property type="match status" value="2"/>
</dbReference>
<evidence type="ECO:0000313" key="3">
    <source>
        <dbReference type="Proteomes" id="UP000189004"/>
    </source>
</evidence>
<keyword evidence="3" id="KW-1185">Reference proteome</keyword>
<dbReference type="InterPro" id="IPR037523">
    <property type="entry name" value="VOC_core"/>
</dbReference>
<comment type="caution">
    <text evidence="2">The sequence shown here is derived from an EMBL/GenBank/DDBJ whole genome shotgun (WGS) entry which is preliminary data.</text>
</comment>
<dbReference type="PANTHER" id="PTHR33993">
    <property type="entry name" value="GLYOXALASE-RELATED"/>
    <property type="match status" value="1"/>
</dbReference>
<dbReference type="Pfam" id="PF00903">
    <property type="entry name" value="Glyoxalase"/>
    <property type="match status" value="2"/>
</dbReference>
<feature type="domain" description="VOC" evidence="1">
    <location>
        <begin position="10"/>
        <end position="123"/>
    </location>
</feature>
<dbReference type="InterPro" id="IPR004360">
    <property type="entry name" value="Glyas_Fos-R_dOase_dom"/>
</dbReference>
<organism evidence="2 3">
    <name type="scientific">Nocardiopsis sinuspersici</name>
    <dbReference type="NCBI Taxonomy" id="501010"/>
    <lineage>
        <taxon>Bacteria</taxon>
        <taxon>Bacillati</taxon>
        <taxon>Actinomycetota</taxon>
        <taxon>Actinomycetes</taxon>
        <taxon>Streptosporangiales</taxon>
        <taxon>Nocardiopsidaceae</taxon>
        <taxon>Nocardiopsis</taxon>
    </lineage>
</organism>
<dbReference type="Proteomes" id="UP000189004">
    <property type="component" value="Unassembled WGS sequence"/>
</dbReference>
<evidence type="ECO:0000259" key="1">
    <source>
        <dbReference type="PROSITE" id="PS51819"/>
    </source>
</evidence>
<feature type="domain" description="VOC" evidence="1">
    <location>
        <begin position="137"/>
        <end position="261"/>
    </location>
</feature>
<proteinExistence type="predicted"/>
<dbReference type="OrthoDB" id="9793039at2"/>
<dbReference type="AlphaFoldDB" id="A0A1V3C650"/>